<evidence type="ECO:0000256" key="29">
    <source>
        <dbReference type="ARBA" id="ARBA00075116"/>
    </source>
</evidence>
<sequence>MEASTQDAQKSRCEVMKWLNSNMEGSSRLVQAQSNKDFHHWTQSEAALSVTRNNARSRQYPVPTQHHTNPMRRDARLGKAAASVSPCHVPGRSSPISPVQSLPTLSASGEEELPVPQVPVNASAMSVTVKAYLLGKDESHKEIRRFTMELPTANALTGCDRLVKKVTEVFQGLRGGSFQMFYRDEEGDLVAFSTDEELNMAFAALNEDVFRLYIKERRDCKRDHRAHCGQEGTPNLVHPNVTCDGCNGAVVGNRYKCLICPDYDLCSTCEGKGIHKEHNMIMFSTPLQGFPRGRWFHKKHHGMHGMPQFPFMPHWGFPGRGFTCPNFQQGPESAPSENQPAPEEQAGPSNTSQPTQDPNVTFLKNVGESVAAMLSPLGIDVDIDVEHGGKRSKVSTPQPSPDKDKDSQPNSTSSSQDPQNKDRSQESELMETDSIARRMKDIALNSGLQNDEQGEGSSRSSASGGDDDWTHVSPKEVDPSTGELQSLHLLDSDIPAPLNPFQGTSQSICAPTGLREAALYPHLPAEADPRLIESLSQMLSMGFTDEEGWLTRLLEAKKYDISAALDTMQSARHVPH</sequence>
<feature type="region of interest" description="Disordered" evidence="31">
    <location>
        <begin position="385"/>
        <end position="430"/>
    </location>
</feature>
<evidence type="ECO:0000256" key="11">
    <source>
        <dbReference type="ARBA" id="ARBA00022553"/>
    </source>
</evidence>
<keyword evidence="13" id="KW-0479">Metal-binding</keyword>
<evidence type="ECO:0000256" key="17">
    <source>
        <dbReference type="ARBA" id="ARBA00022824"/>
    </source>
</evidence>
<evidence type="ECO:0000313" key="36">
    <source>
        <dbReference type="Proteomes" id="UP000694569"/>
    </source>
</evidence>
<dbReference type="GO" id="GO:0005080">
    <property type="term" value="F:protein kinase C binding"/>
    <property type="evidence" value="ECO:0007669"/>
    <property type="project" value="TreeGrafter"/>
</dbReference>
<dbReference type="PROSITE" id="PS50135">
    <property type="entry name" value="ZF_ZZ_2"/>
    <property type="match status" value="1"/>
</dbReference>
<dbReference type="InterPro" id="IPR033741">
    <property type="entry name" value="SQSTM_UBA"/>
</dbReference>
<evidence type="ECO:0000256" key="28">
    <source>
        <dbReference type="ARBA" id="ARBA00072255"/>
    </source>
</evidence>
<dbReference type="GO" id="GO:0005764">
    <property type="term" value="C:lysosome"/>
    <property type="evidence" value="ECO:0007669"/>
    <property type="project" value="UniProtKB-SubCell"/>
</dbReference>
<keyword evidence="16" id="KW-0221">Differentiation</keyword>
<evidence type="ECO:0000256" key="9">
    <source>
        <dbReference type="ARBA" id="ARBA00022490"/>
    </source>
</evidence>
<keyword evidence="24" id="KW-0458">Lysosome</keyword>
<feature type="compositionally biased region" description="Basic and acidic residues" evidence="31">
    <location>
        <begin position="468"/>
        <end position="478"/>
    </location>
</feature>
<evidence type="ECO:0000256" key="18">
    <source>
        <dbReference type="ARBA" id="ARBA00022833"/>
    </source>
</evidence>
<dbReference type="SMART" id="SM00291">
    <property type="entry name" value="ZnF_ZZ"/>
    <property type="match status" value="1"/>
</dbReference>
<dbReference type="PANTHER" id="PTHR15090">
    <property type="entry name" value="SEQUESTOSOME 1-RELATED"/>
    <property type="match status" value="1"/>
</dbReference>
<dbReference type="Pfam" id="PF00569">
    <property type="entry name" value="ZZ"/>
    <property type="match status" value="1"/>
</dbReference>
<evidence type="ECO:0000256" key="12">
    <source>
        <dbReference type="ARBA" id="ARBA00022703"/>
    </source>
</evidence>
<feature type="domain" description="ZZ-type" evidence="33">
    <location>
        <begin position="238"/>
        <end position="288"/>
    </location>
</feature>
<keyword evidence="27" id="KW-0968">Cytoplasmic vesicle</keyword>
<evidence type="ECO:0000256" key="2">
    <source>
        <dbReference type="ARBA" id="ARBA00004240"/>
    </source>
</evidence>
<organism evidence="35 36">
    <name type="scientific">Leptobrachium leishanense</name>
    <name type="common">Leishan spiny toad</name>
    <dbReference type="NCBI Taxonomy" id="445787"/>
    <lineage>
        <taxon>Eukaryota</taxon>
        <taxon>Metazoa</taxon>
        <taxon>Chordata</taxon>
        <taxon>Craniata</taxon>
        <taxon>Vertebrata</taxon>
        <taxon>Euteleostomi</taxon>
        <taxon>Amphibia</taxon>
        <taxon>Batrachia</taxon>
        <taxon>Anura</taxon>
        <taxon>Pelobatoidea</taxon>
        <taxon>Megophryidae</taxon>
        <taxon>Leptobrachium</taxon>
    </lineage>
</organism>
<dbReference type="PROSITE" id="PS50030">
    <property type="entry name" value="UBA"/>
    <property type="match status" value="1"/>
</dbReference>
<dbReference type="FunFam" id="3.30.60.90:FF:000012">
    <property type="entry name" value="Sequestosome 1"/>
    <property type="match status" value="1"/>
</dbReference>
<feature type="domain" description="PB1" evidence="34">
    <location>
        <begin position="126"/>
        <end position="217"/>
    </location>
</feature>
<evidence type="ECO:0000256" key="4">
    <source>
        <dbReference type="ARBA" id="ARBA00004329"/>
    </source>
</evidence>
<evidence type="ECO:0000256" key="30">
    <source>
        <dbReference type="PROSITE-ProRule" id="PRU00228"/>
    </source>
</evidence>
<comment type="subcellular location">
    <subcellularLocation>
        <location evidence="7">Cytoplasm</location>
        <location evidence="7">Cytosol</location>
    </subcellularLocation>
    <subcellularLocation>
        <location evidence="1">Cytoplasm</location>
        <location evidence="1">Myofibril</location>
        <location evidence="1">Sarcomere</location>
    </subcellularLocation>
    <subcellularLocation>
        <location evidence="6">Cytoplasmic vesicle</location>
        <location evidence="6">Autophagosome</location>
    </subcellularLocation>
    <subcellularLocation>
        <location evidence="2">Endoplasmic reticulum</location>
    </subcellularLocation>
    <subcellularLocation>
        <location evidence="8">Late endosome</location>
    </subcellularLocation>
    <subcellularLocation>
        <location evidence="5">Lysosome</location>
    </subcellularLocation>
    <subcellularLocation>
        <location evidence="3">Nucleus</location>
        <location evidence="3">PML body</location>
    </subcellularLocation>
    <subcellularLocation>
        <location evidence="4">Preautophagosomal structure</location>
    </subcellularLocation>
</comment>
<dbReference type="InterPro" id="IPR052260">
    <property type="entry name" value="Autophagy_Rcpt_SigReg"/>
</dbReference>
<dbReference type="GO" id="GO:0030154">
    <property type="term" value="P:cell differentiation"/>
    <property type="evidence" value="ECO:0007669"/>
    <property type="project" value="UniProtKB-KW"/>
</dbReference>
<name>A0A8C5Q242_9ANUR</name>
<feature type="compositionally biased region" description="Polar residues" evidence="31">
    <location>
        <begin position="347"/>
        <end position="359"/>
    </location>
</feature>
<evidence type="ECO:0000256" key="6">
    <source>
        <dbReference type="ARBA" id="ARBA00004419"/>
    </source>
</evidence>
<protein>
    <recommendedName>
        <fullName evidence="28">Sequestosome-1</fullName>
    </recommendedName>
    <alternativeName>
        <fullName evidence="29">Ubiquitin-binding protein p62</fullName>
    </alternativeName>
</protein>
<evidence type="ECO:0000256" key="13">
    <source>
        <dbReference type="ARBA" id="ARBA00022723"/>
    </source>
</evidence>
<dbReference type="GO" id="GO:0005770">
    <property type="term" value="C:late endosome"/>
    <property type="evidence" value="ECO:0007669"/>
    <property type="project" value="UniProtKB-SubCell"/>
</dbReference>
<evidence type="ECO:0000256" key="14">
    <source>
        <dbReference type="ARBA" id="ARBA00022753"/>
    </source>
</evidence>
<dbReference type="Proteomes" id="UP000694569">
    <property type="component" value="Unplaced"/>
</dbReference>
<evidence type="ECO:0000256" key="1">
    <source>
        <dbReference type="ARBA" id="ARBA00004204"/>
    </source>
</evidence>
<feature type="compositionally biased region" description="Polar residues" evidence="31">
    <location>
        <begin position="408"/>
        <end position="418"/>
    </location>
</feature>
<evidence type="ECO:0000259" key="32">
    <source>
        <dbReference type="PROSITE" id="PS50030"/>
    </source>
</evidence>
<dbReference type="InterPro" id="IPR043145">
    <property type="entry name" value="Znf_ZZ_sf"/>
</dbReference>
<dbReference type="GO" id="GO:0002376">
    <property type="term" value="P:immune system process"/>
    <property type="evidence" value="ECO:0007669"/>
    <property type="project" value="UniProtKB-KW"/>
</dbReference>
<dbReference type="GO" id="GO:0016235">
    <property type="term" value="C:aggresome"/>
    <property type="evidence" value="ECO:0007669"/>
    <property type="project" value="TreeGrafter"/>
</dbReference>
<dbReference type="GO" id="GO:0070530">
    <property type="term" value="F:K63-linked polyubiquitin modification-dependent protein binding"/>
    <property type="evidence" value="ECO:0007669"/>
    <property type="project" value="TreeGrafter"/>
</dbReference>
<keyword evidence="26" id="KW-0449">Lipoprotein</keyword>
<evidence type="ECO:0000256" key="21">
    <source>
        <dbReference type="ARBA" id="ARBA00022990"/>
    </source>
</evidence>
<dbReference type="InterPro" id="IPR000433">
    <property type="entry name" value="Znf_ZZ"/>
</dbReference>
<dbReference type="Gene3D" id="3.30.60.90">
    <property type="match status" value="1"/>
</dbReference>
<accession>A0A8C5Q242</accession>
<evidence type="ECO:0000256" key="24">
    <source>
        <dbReference type="ARBA" id="ARBA00023228"/>
    </source>
</evidence>
<dbReference type="GO" id="GO:0008270">
    <property type="term" value="F:zinc ion binding"/>
    <property type="evidence" value="ECO:0007669"/>
    <property type="project" value="UniProtKB-KW"/>
</dbReference>
<feature type="region of interest" description="Disordered" evidence="31">
    <location>
        <begin position="446"/>
        <end position="483"/>
    </location>
</feature>
<dbReference type="InterPro" id="IPR009060">
    <property type="entry name" value="UBA-like_sf"/>
</dbReference>
<evidence type="ECO:0000259" key="34">
    <source>
        <dbReference type="PROSITE" id="PS51745"/>
    </source>
</evidence>
<dbReference type="Ensembl" id="ENSLLET00000032258.1">
    <property type="protein sequence ID" value="ENSLLEP00000031064.1"/>
    <property type="gene ID" value="ENSLLEG00000019670.1"/>
</dbReference>
<dbReference type="PANTHER" id="PTHR15090:SF0">
    <property type="entry name" value="SEQUESTOSOME-1"/>
    <property type="match status" value="1"/>
</dbReference>
<dbReference type="InterPro" id="IPR015940">
    <property type="entry name" value="UBA"/>
</dbReference>
<evidence type="ECO:0000256" key="10">
    <source>
        <dbReference type="ARBA" id="ARBA00022499"/>
    </source>
</evidence>
<feature type="domain" description="UBA" evidence="32">
    <location>
        <begin position="526"/>
        <end position="571"/>
    </location>
</feature>
<dbReference type="SUPFAM" id="SSF57850">
    <property type="entry name" value="RING/U-box"/>
    <property type="match status" value="1"/>
</dbReference>
<dbReference type="GO" id="GO:0035973">
    <property type="term" value="P:aggrephagy"/>
    <property type="evidence" value="ECO:0007669"/>
    <property type="project" value="TreeGrafter"/>
</dbReference>
<evidence type="ECO:0000256" key="16">
    <source>
        <dbReference type="ARBA" id="ARBA00022782"/>
    </source>
</evidence>
<evidence type="ECO:0000256" key="20">
    <source>
        <dbReference type="ARBA" id="ARBA00022859"/>
    </source>
</evidence>
<dbReference type="FunFam" id="3.10.20.90:FF:000169">
    <property type="entry name" value="Sequestosome 1"/>
    <property type="match status" value="1"/>
</dbReference>
<keyword evidence="19" id="KW-0832">Ubl conjugation</keyword>
<keyword evidence="11" id="KW-0597">Phosphoprotein</keyword>
<evidence type="ECO:0000259" key="33">
    <source>
        <dbReference type="PROSITE" id="PS50135"/>
    </source>
</evidence>
<dbReference type="Gene3D" id="3.10.20.90">
    <property type="entry name" value="Phosphatidylinositol 3-kinase Catalytic Subunit, Chain A, domain 1"/>
    <property type="match status" value="1"/>
</dbReference>
<dbReference type="SMART" id="SM00165">
    <property type="entry name" value="UBA"/>
    <property type="match status" value="1"/>
</dbReference>
<dbReference type="Pfam" id="PF00564">
    <property type="entry name" value="PB1"/>
    <property type="match status" value="1"/>
</dbReference>
<dbReference type="GO" id="GO:0016605">
    <property type="term" value="C:PML body"/>
    <property type="evidence" value="ECO:0007669"/>
    <property type="project" value="UniProtKB-SubCell"/>
</dbReference>
<dbReference type="GO" id="GO:0006915">
    <property type="term" value="P:apoptotic process"/>
    <property type="evidence" value="ECO:0007669"/>
    <property type="project" value="UniProtKB-KW"/>
</dbReference>
<dbReference type="SUPFAM" id="SSF46934">
    <property type="entry name" value="UBA-like"/>
    <property type="match status" value="1"/>
</dbReference>
<keyword evidence="14" id="KW-0967">Endosome</keyword>
<keyword evidence="17" id="KW-0256">Endoplasmic reticulum</keyword>
<evidence type="ECO:0000256" key="8">
    <source>
        <dbReference type="ARBA" id="ARBA00004603"/>
    </source>
</evidence>
<keyword evidence="23" id="KW-0564">Palmitate</keyword>
<dbReference type="PROSITE" id="PS01357">
    <property type="entry name" value="ZF_ZZ_1"/>
    <property type="match status" value="1"/>
</dbReference>
<keyword evidence="21" id="KW-0007">Acetylation</keyword>
<dbReference type="SUPFAM" id="SSF54277">
    <property type="entry name" value="CAD &amp; PB1 domains"/>
    <property type="match status" value="1"/>
</dbReference>
<evidence type="ECO:0000313" key="35">
    <source>
        <dbReference type="Ensembl" id="ENSLLEP00000031064.1"/>
    </source>
</evidence>
<dbReference type="InterPro" id="IPR053793">
    <property type="entry name" value="PB1-like"/>
</dbReference>
<feature type="region of interest" description="Disordered" evidence="31">
    <location>
        <begin position="322"/>
        <end position="360"/>
    </location>
</feature>
<evidence type="ECO:0000256" key="26">
    <source>
        <dbReference type="ARBA" id="ARBA00023288"/>
    </source>
</evidence>
<dbReference type="GO" id="GO:0042802">
    <property type="term" value="F:identical protein binding"/>
    <property type="evidence" value="ECO:0007669"/>
    <property type="project" value="UniProtKB-ARBA"/>
</dbReference>
<evidence type="ECO:0000256" key="7">
    <source>
        <dbReference type="ARBA" id="ARBA00004514"/>
    </source>
</evidence>
<evidence type="ECO:0000256" key="27">
    <source>
        <dbReference type="ARBA" id="ARBA00023329"/>
    </source>
</evidence>
<proteinExistence type="predicted"/>
<dbReference type="GO" id="GO:0005783">
    <property type="term" value="C:endoplasmic reticulum"/>
    <property type="evidence" value="ECO:0007669"/>
    <property type="project" value="UniProtKB-SubCell"/>
</dbReference>
<dbReference type="FunFam" id="1.10.8.10:FF:000034">
    <property type="entry name" value="Sequestosome 1"/>
    <property type="match status" value="1"/>
</dbReference>
<evidence type="ECO:0000256" key="3">
    <source>
        <dbReference type="ARBA" id="ARBA00004322"/>
    </source>
</evidence>
<dbReference type="CDD" id="cd14320">
    <property type="entry name" value="UBA_SQSTM"/>
    <property type="match status" value="1"/>
</dbReference>
<keyword evidence="12" id="KW-0053">Apoptosis</keyword>
<dbReference type="AlphaFoldDB" id="A0A8C5Q242"/>
<dbReference type="GO" id="GO:0030017">
    <property type="term" value="C:sarcomere"/>
    <property type="evidence" value="ECO:0007669"/>
    <property type="project" value="UniProtKB-SubCell"/>
</dbReference>
<evidence type="ECO:0000256" key="5">
    <source>
        <dbReference type="ARBA" id="ARBA00004371"/>
    </source>
</evidence>
<dbReference type="SMART" id="SM00666">
    <property type="entry name" value="PB1"/>
    <property type="match status" value="1"/>
</dbReference>
<evidence type="ECO:0000256" key="22">
    <source>
        <dbReference type="ARBA" id="ARBA00023006"/>
    </source>
</evidence>
<dbReference type="CDD" id="cd02340">
    <property type="entry name" value="ZZ_NBR1_like"/>
    <property type="match status" value="1"/>
</dbReference>
<feature type="compositionally biased region" description="Polar residues" evidence="31">
    <location>
        <begin position="325"/>
        <end position="339"/>
    </location>
</feature>
<keyword evidence="15 30" id="KW-0863">Zinc-finger</keyword>
<dbReference type="Pfam" id="PF16577">
    <property type="entry name" value="UBA_5"/>
    <property type="match status" value="1"/>
</dbReference>
<evidence type="ECO:0000256" key="25">
    <source>
        <dbReference type="ARBA" id="ARBA00023242"/>
    </source>
</evidence>
<reference evidence="35" key="1">
    <citation type="submission" date="2025-08" db="UniProtKB">
        <authorList>
            <consortium name="Ensembl"/>
        </authorList>
    </citation>
    <scope>IDENTIFICATION</scope>
</reference>
<dbReference type="Gene3D" id="1.10.8.10">
    <property type="entry name" value="DNA helicase RuvA subunit, C-terminal domain"/>
    <property type="match status" value="1"/>
</dbReference>
<dbReference type="GO" id="GO:0000407">
    <property type="term" value="C:phagophore assembly site"/>
    <property type="evidence" value="ECO:0007669"/>
    <property type="project" value="UniProtKB-SubCell"/>
</dbReference>
<dbReference type="PROSITE" id="PS51745">
    <property type="entry name" value="PB1"/>
    <property type="match status" value="1"/>
</dbReference>
<dbReference type="CDD" id="cd06402">
    <property type="entry name" value="PB1_p62"/>
    <property type="match status" value="1"/>
</dbReference>
<dbReference type="InterPro" id="IPR034866">
    <property type="entry name" value="PB1_p62"/>
</dbReference>
<dbReference type="GO" id="GO:0005829">
    <property type="term" value="C:cytosol"/>
    <property type="evidence" value="ECO:0007669"/>
    <property type="project" value="UniProtKB-SubCell"/>
</dbReference>
<keyword evidence="36" id="KW-1185">Reference proteome</keyword>
<dbReference type="GeneTree" id="ENSGT00390000002781"/>
<dbReference type="GO" id="GO:0000423">
    <property type="term" value="P:mitophagy"/>
    <property type="evidence" value="ECO:0007669"/>
    <property type="project" value="TreeGrafter"/>
</dbReference>
<reference evidence="35" key="2">
    <citation type="submission" date="2025-09" db="UniProtKB">
        <authorList>
            <consortium name="Ensembl"/>
        </authorList>
    </citation>
    <scope>IDENTIFICATION</scope>
</reference>
<evidence type="ECO:0000256" key="19">
    <source>
        <dbReference type="ARBA" id="ARBA00022843"/>
    </source>
</evidence>
<dbReference type="GO" id="GO:0007032">
    <property type="term" value="P:endosome organization"/>
    <property type="evidence" value="ECO:0007669"/>
    <property type="project" value="TreeGrafter"/>
</dbReference>
<dbReference type="InterPro" id="IPR000270">
    <property type="entry name" value="PB1_dom"/>
</dbReference>
<keyword evidence="25" id="KW-0539">Nucleus</keyword>
<dbReference type="OrthoDB" id="441278at2759"/>
<keyword evidence="20" id="KW-0391">Immunity</keyword>
<evidence type="ECO:0000256" key="15">
    <source>
        <dbReference type="ARBA" id="ARBA00022771"/>
    </source>
</evidence>
<keyword evidence="9" id="KW-0963">Cytoplasm</keyword>
<dbReference type="GO" id="GO:0044753">
    <property type="term" value="C:amphisome"/>
    <property type="evidence" value="ECO:0007669"/>
    <property type="project" value="TreeGrafter"/>
</dbReference>
<evidence type="ECO:0000256" key="23">
    <source>
        <dbReference type="ARBA" id="ARBA00023139"/>
    </source>
</evidence>
<keyword evidence="18" id="KW-0862">Zinc</keyword>
<evidence type="ECO:0000256" key="31">
    <source>
        <dbReference type="SAM" id="MobiDB-lite"/>
    </source>
</evidence>
<keyword evidence="10" id="KW-1017">Isopeptide bond</keyword>
<keyword evidence="22" id="KW-0072">Autophagy</keyword>